<organism evidence="2 3">
    <name type="scientific">Allohahella marinimesophila</name>
    <dbReference type="NCBI Taxonomy" id="1054972"/>
    <lineage>
        <taxon>Bacteria</taxon>
        <taxon>Pseudomonadati</taxon>
        <taxon>Pseudomonadota</taxon>
        <taxon>Gammaproteobacteria</taxon>
        <taxon>Oceanospirillales</taxon>
        <taxon>Hahellaceae</taxon>
        <taxon>Allohahella</taxon>
    </lineage>
</organism>
<dbReference type="InterPro" id="IPR014344">
    <property type="entry name" value="XrtA_polysacc_deacetyl"/>
</dbReference>
<protein>
    <submittedName>
        <fullName evidence="2">DUF3473 domain-containing protein</fullName>
    </submittedName>
</protein>
<dbReference type="InterPro" id="IPR011330">
    <property type="entry name" value="Glyco_hydro/deAcase_b/a-brl"/>
</dbReference>
<dbReference type="PANTHER" id="PTHR47561:SF1">
    <property type="entry name" value="POLYSACCHARIDE DEACETYLASE FAMILY PROTEIN (AFU_ORTHOLOGUE AFUA_6G05030)"/>
    <property type="match status" value="1"/>
</dbReference>
<gene>
    <name evidence="2" type="ORF">GCM10022278_38660</name>
</gene>
<dbReference type="CDD" id="cd10941">
    <property type="entry name" value="CE4_PuuE_HpPgdA_like_2"/>
    <property type="match status" value="1"/>
</dbReference>
<dbReference type="InterPro" id="IPR022560">
    <property type="entry name" value="DUF3473"/>
</dbReference>
<name>A0ABP7Q8X2_9GAMM</name>
<accession>A0ABP7Q8X2</accession>
<dbReference type="Gene3D" id="3.20.20.370">
    <property type="entry name" value="Glycoside hydrolase/deacetylase"/>
    <property type="match status" value="1"/>
</dbReference>
<dbReference type="InterPro" id="IPR002509">
    <property type="entry name" value="NODB_dom"/>
</dbReference>
<dbReference type="NCBIfam" id="TIGR03006">
    <property type="entry name" value="pepcterm_polyde"/>
    <property type="match status" value="1"/>
</dbReference>
<dbReference type="InterPro" id="IPR045235">
    <property type="entry name" value="PuuE_HpPgdA-like"/>
</dbReference>
<comment type="caution">
    <text evidence="2">The sequence shown here is derived from an EMBL/GenBank/DDBJ whole genome shotgun (WGS) entry which is preliminary data.</text>
</comment>
<dbReference type="Pfam" id="PF11959">
    <property type="entry name" value="DUF3473"/>
    <property type="match status" value="1"/>
</dbReference>
<dbReference type="RefSeq" id="WP_344809505.1">
    <property type="nucleotide sequence ID" value="NZ_BAABBO010000022.1"/>
</dbReference>
<dbReference type="PROSITE" id="PS51677">
    <property type="entry name" value="NODB"/>
    <property type="match status" value="1"/>
</dbReference>
<dbReference type="EMBL" id="BAABBO010000022">
    <property type="protein sequence ID" value="GAA3978256.1"/>
    <property type="molecule type" value="Genomic_DNA"/>
</dbReference>
<proteinExistence type="predicted"/>
<reference evidence="3" key="1">
    <citation type="journal article" date="2019" name="Int. J. Syst. Evol. Microbiol.">
        <title>The Global Catalogue of Microorganisms (GCM) 10K type strain sequencing project: providing services to taxonomists for standard genome sequencing and annotation.</title>
        <authorList>
            <consortium name="The Broad Institute Genomics Platform"/>
            <consortium name="The Broad Institute Genome Sequencing Center for Infectious Disease"/>
            <person name="Wu L."/>
            <person name="Ma J."/>
        </authorList>
    </citation>
    <scope>NUCLEOTIDE SEQUENCE [LARGE SCALE GENOMIC DNA]</scope>
    <source>
        <strain evidence="3">JCM 17555</strain>
    </source>
</reference>
<keyword evidence="3" id="KW-1185">Reference proteome</keyword>
<evidence type="ECO:0000313" key="2">
    <source>
        <dbReference type="EMBL" id="GAA3978256.1"/>
    </source>
</evidence>
<sequence>MIVNAMTIDVEDYFHVAALAESIKVDEWDAHECRVEANTDALLALFDEKRIKSTFFVLGWVAERYPDLVKRIATAGHEVASHGFSHQLVYNQTPEIFRDETKRSKDLLEQLIQAPVDGYRAASYSITAQSRWALDILVELGFVWDSSIFPVNHDRYGMPGTPELPYRLKTDNGGEIVEFPLSTAKLLGRTIPIAGGGYFRLFPYWFSRWGLGSINRQKEPFIFYLHPWEIDTDQPRVKASAFSTFRHYNNLDKCMDRLRRLTDDFQFATVGDVLRHKQLLPVETRSGR</sequence>
<dbReference type="PANTHER" id="PTHR47561">
    <property type="entry name" value="POLYSACCHARIDE DEACETYLASE FAMILY PROTEIN (AFU_ORTHOLOGUE AFUA_6G05030)"/>
    <property type="match status" value="1"/>
</dbReference>
<evidence type="ECO:0000259" key="1">
    <source>
        <dbReference type="PROSITE" id="PS51677"/>
    </source>
</evidence>
<dbReference type="Pfam" id="PF01522">
    <property type="entry name" value="Polysacc_deac_1"/>
    <property type="match status" value="1"/>
</dbReference>
<feature type="domain" description="NodB homology" evidence="1">
    <location>
        <begin position="19"/>
        <end position="207"/>
    </location>
</feature>
<dbReference type="Proteomes" id="UP001501337">
    <property type="component" value="Unassembled WGS sequence"/>
</dbReference>
<evidence type="ECO:0000313" key="3">
    <source>
        <dbReference type="Proteomes" id="UP001501337"/>
    </source>
</evidence>
<dbReference type="SUPFAM" id="SSF88713">
    <property type="entry name" value="Glycoside hydrolase/deacetylase"/>
    <property type="match status" value="1"/>
</dbReference>